<feature type="chain" id="PRO_5018209589" evidence="5">
    <location>
        <begin position="23"/>
        <end position="562"/>
    </location>
</feature>
<dbReference type="EMBL" id="RJKX01000017">
    <property type="protein sequence ID" value="ROP83388.1"/>
    <property type="molecule type" value="Genomic_DNA"/>
</dbReference>
<proteinExistence type="inferred from homology"/>
<keyword evidence="4 5" id="KW-0732">Signal</keyword>
<evidence type="ECO:0000256" key="4">
    <source>
        <dbReference type="ARBA" id="ARBA00022729"/>
    </source>
</evidence>
<dbReference type="GO" id="GO:0030288">
    <property type="term" value="C:outer membrane-bounded periplasmic space"/>
    <property type="evidence" value="ECO:0007669"/>
    <property type="project" value="UniProtKB-ARBA"/>
</dbReference>
<name>A0A3N1KYH8_9PROT</name>
<evidence type="ECO:0000256" key="2">
    <source>
        <dbReference type="ARBA" id="ARBA00005695"/>
    </source>
</evidence>
<dbReference type="PANTHER" id="PTHR30290:SF9">
    <property type="entry name" value="OLIGOPEPTIDE-BINDING PROTEIN APPA"/>
    <property type="match status" value="1"/>
</dbReference>
<evidence type="ECO:0000313" key="7">
    <source>
        <dbReference type="EMBL" id="ROP83388.1"/>
    </source>
</evidence>
<evidence type="ECO:0000313" key="8">
    <source>
        <dbReference type="Proteomes" id="UP000278222"/>
    </source>
</evidence>
<sequence length="562" mass="63307">MFRMLLAATLSVMAMVAGPAAAGPGAKDELVIGITQFPSTLHPNIESMLAKSYVLGMTRRPFTVYDKDWKLVCLLCTELPTIENGLAKPVDLPPEEGKTQGKRGIEVTYTIQPGAKWGDGVPVTTRDVVFTWEVGRHPMSGVASAEFYRRVTRIEVKDERTFTFHVDKLSFEFASIGGFQLLPAHLEREAFADPAQYRFRTRFDTDPTNPGLHFGPYRIVEVATGSHIALERNPHWYGPKPHFRRIVVRAIENTAALEANLLSGAVDYVAGELGLSLDQGMAFEQRHRDRYAVQYKPGLVYEHIDVNLDNPILADRRVRQALLLGIDREKLTQTLFGGRQPVARGAIHPLDWVHADDLPAYAFDPKQAGALLDDAGWPRKGTGIRQNAAGDRLALELMTTSGNRARELVQQVLQSQWRQIGVEVKLRNEPPRVFFGETVSKRKFPALAMFAWLSSPEGVPRTTLHSDSIPRPTNNFAGQNYPGYAVPEMDRLIEQIEVELDRDRRRQLWHAQQQLYARDLPVLPLFFRADPFVVPKWLQGIEPTGHQYPTTLWVENWRVAGP</sequence>
<evidence type="ECO:0000259" key="6">
    <source>
        <dbReference type="Pfam" id="PF00496"/>
    </source>
</evidence>
<protein>
    <submittedName>
        <fullName evidence="7">Peptide/nickel transport system substrate-binding protein</fullName>
    </submittedName>
</protein>
<evidence type="ECO:0000256" key="5">
    <source>
        <dbReference type="SAM" id="SignalP"/>
    </source>
</evidence>
<dbReference type="GO" id="GO:0043190">
    <property type="term" value="C:ATP-binding cassette (ABC) transporter complex"/>
    <property type="evidence" value="ECO:0007669"/>
    <property type="project" value="InterPro"/>
</dbReference>
<feature type="domain" description="Solute-binding protein family 5" evidence="6">
    <location>
        <begin position="102"/>
        <end position="455"/>
    </location>
</feature>
<comment type="similarity">
    <text evidence="2">Belongs to the bacterial solute-binding protein 5 family.</text>
</comment>
<dbReference type="SUPFAM" id="SSF53850">
    <property type="entry name" value="Periplasmic binding protein-like II"/>
    <property type="match status" value="1"/>
</dbReference>
<keyword evidence="8" id="KW-1185">Reference proteome</keyword>
<dbReference type="AlphaFoldDB" id="A0A3N1KYH8"/>
<dbReference type="GO" id="GO:1904680">
    <property type="term" value="F:peptide transmembrane transporter activity"/>
    <property type="evidence" value="ECO:0007669"/>
    <property type="project" value="TreeGrafter"/>
</dbReference>
<organism evidence="7 8">
    <name type="scientific">Stella humosa</name>
    <dbReference type="NCBI Taxonomy" id="94"/>
    <lineage>
        <taxon>Bacteria</taxon>
        <taxon>Pseudomonadati</taxon>
        <taxon>Pseudomonadota</taxon>
        <taxon>Alphaproteobacteria</taxon>
        <taxon>Rhodospirillales</taxon>
        <taxon>Stellaceae</taxon>
        <taxon>Stella</taxon>
    </lineage>
</organism>
<dbReference type="PIRSF" id="PIRSF002741">
    <property type="entry name" value="MppA"/>
    <property type="match status" value="1"/>
</dbReference>
<dbReference type="Gene3D" id="3.40.190.10">
    <property type="entry name" value="Periplasmic binding protein-like II"/>
    <property type="match status" value="1"/>
</dbReference>
<accession>A0A3N1KYH8</accession>
<dbReference type="Gene3D" id="3.90.76.10">
    <property type="entry name" value="Dipeptide-binding Protein, Domain 1"/>
    <property type="match status" value="1"/>
</dbReference>
<keyword evidence="3" id="KW-0813">Transport</keyword>
<dbReference type="Proteomes" id="UP000278222">
    <property type="component" value="Unassembled WGS sequence"/>
</dbReference>
<dbReference type="GO" id="GO:0015833">
    <property type="term" value="P:peptide transport"/>
    <property type="evidence" value="ECO:0007669"/>
    <property type="project" value="TreeGrafter"/>
</dbReference>
<dbReference type="RefSeq" id="WP_123694584.1">
    <property type="nucleotide sequence ID" value="NZ_AP019700.1"/>
</dbReference>
<dbReference type="PANTHER" id="PTHR30290">
    <property type="entry name" value="PERIPLASMIC BINDING COMPONENT OF ABC TRANSPORTER"/>
    <property type="match status" value="1"/>
</dbReference>
<reference evidence="7 8" key="1">
    <citation type="submission" date="2018-11" db="EMBL/GenBank/DDBJ databases">
        <title>Genomic Encyclopedia of Type Strains, Phase IV (KMG-IV): sequencing the most valuable type-strain genomes for metagenomic binning, comparative biology and taxonomic classification.</title>
        <authorList>
            <person name="Goeker M."/>
        </authorList>
    </citation>
    <scope>NUCLEOTIDE SEQUENCE [LARGE SCALE GENOMIC DNA]</scope>
    <source>
        <strain evidence="7 8">DSM 5900</strain>
    </source>
</reference>
<gene>
    <name evidence="7" type="ORF">EDC65_4922</name>
</gene>
<dbReference type="OrthoDB" id="9803988at2"/>
<dbReference type="InterPro" id="IPR000914">
    <property type="entry name" value="SBP_5_dom"/>
</dbReference>
<dbReference type="CDD" id="cd08513">
    <property type="entry name" value="PBP2_thermophilic_Hb8_like"/>
    <property type="match status" value="1"/>
</dbReference>
<dbReference type="InterPro" id="IPR030678">
    <property type="entry name" value="Peptide/Ni-bd"/>
</dbReference>
<evidence type="ECO:0000256" key="1">
    <source>
        <dbReference type="ARBA" id="ARBA00004418"/>
    </source>
</evidence>
<evidence type="ECO:0000256" key="3">
    <source>
        <dbReference type="ARBA" id="ARBA00022448"/>
    </source>
</evidence>
<comment type="caution">
    <text evidence="7">The sequence shown here is derived from an EMBL/GenBank/DDBJ whole genome shotgun (WGS) entry which is preliminary data.</text>
</comment>
<dbReference type="Pfam" id="PF00496">
    <property type="entry name" value="SBP_bac_5"/>
    <property type="match status" value="1"/>
</dbReference>
<feature type="signal peptide" evidence="5">
    <location>
        <begin position="1"/>
        <end position="22"/>
    </location>
</feature>
<comment type="subcellular location">
    <subcellularLocation>
        <location evidence="1">Periplasm</location>
    </subcellularLocation>
</comment>
<dbReference type="InterPro" id="IPR039424">
    <property type="entry name" value="SBP_5"/>
</dbReference>
<dbReference type="Gene3D" id="3.10.105.10">
    <property type="entry name" value="Dipeptide-binding Protein, Domain 3"/>
    <property type="match status" value="1"/>
</dbReference>